<dbReference type="EMBL" id="OX459120">
    <property type="protein sequence ID" value="CAI9098023.1"/>
    <property type="molecule type" value="Genomic_DNA"/>
</dbReference>
<evidence type="ECO:0000256" key="2">
    <source>
        <dbReference type="SAM" id="MobiDB-lite"/>
    </source>
</evidence>
<dbReference type="PANTHER" id="PTHR46525">
    <property type="entry name" value="EMB|CAB72159.1"/>
    <property type="match status" value="1"/>
</dbReference>
<dbReference type="PANTHER" id="PTHR46525:SF6">
    <property type="entry name" value="ARABIDOPSIS THALIANA GENOMIC DNA, CHROMOSOME 5, P1 CLONE:MOK16"/>
    <property type="match status" value="1"/>
</dbReference>
<reference evidence="3" key="1">
    <citation type="submission" date="2023-03" db="EMBL/GenBank/DDBJ databases">
        <authorList>
            <person name="Julca I."/>
        </authorList>
    </citation>
    <scope>NUCLEOTIDE SEQUENCE</scope>
</reference>
<dbReference type="GO" id="GO:0010150">
    <property type="term" value="P:leaf senescence"/>
    <property type="evidence" value="ECO:0007669"/>
    <property type="project" value="UniProtKB-ARBA"/>
</dbReference>
<proteinExistence type="inferred from homology"/>
<feature type="compositionally biased region" description="Acidic residues" evidence="2">
    <location>
        <begin position="33"/>
        <end position="43"/>
    </location>
</feature>
<evidence type="ECO:0000256" key="1">
    <source>
        <dbReference type="ARBA" id="ARBA00034773"/>
    </source>
</evidence>
<dbReference type="Pfam" id="PF04520">
    <property type="entry name" value="Senescence_reg"/>
    <property type="match status" value="1"/>
</dbReference>
<dbReference type="Proteomes" id="UP001161247">
    <property type="component" value="Chromosome 3"/>
</dbReference>
<feature type="compositionally biased region" description="Polar residues" evidence="2">
    <location>
        <begin position="44"/>
        <end position="57"/>
    </location>
</feature>
<keyword evidence="4" id="KW-1185">Reference proteome</keyword>
<feature type="compositionally biased region" description="Acidic residues" evidence="2">
    <location>
        <begin position="130"/>
        <end position="143"/>
    </location>
</feature>
<dbReference type="InterPro" id="IPR007608">
    <property type="entry name" value="Senescence_reg_S40"/>
</dbReference>
<evidence type="ECO:0000313" key="4">
    <source>
        <dbReference type="Proteomes" id="UP001161247"/>
    </source>
</evidence>
<feature type="region of interest" description="Disordered" evidence="2">
    <location>
        <begin position="16"/>
        <end position="110"/>
    </location>
</feature>
<gene>
    <name evidence="3" type="ORF">OLC1_LOCUS8349</name>
</gene>
<dbReference type="AlphaFoldDB" id="A0AAV1CTW3"/>
<name>A0AAV1CTW3_OLDCO</name>
<accession>A0AAV1CTW3</accession>
<evidence type="ECO:0000313" key="3">
    <source>
        <dbReference type="EMBL" id="CAI9098023.1"/>
    </source>
</evidence>
<organism evidence="3 4">
    <name type="scientific">Oldenlandia corymbosa var. corymbosa</name>
    <dbReference type="NCBI Taxonomy" id="529605"/>
    <lineage>
        <taxon>Eukaryota</taxon>
        <taxon>Viridiplantae</taxon>
        <taxon>Streptophyta</taxon>
        <taxon>Embryophyta</taxon>
        <taxon>Tracheophyta</taxon>
        <taxon>Spermatophyta</taxon>
        <taxon>Magnoliopsida</taxon>
        <taxon>eudicotyledons</taxon>
        <taxon>Gunneridae</taxon>
        <taxon>Pentapetalae</taxon>
        <taxon>asterids</taxon>
        <taxon>lamiids</taxon>
        <taxon>Gentianales</taxon>
        <taxon>Rubiaceae</taxon>
        <taxon>Rubioideae</taxon>
        <taxon>Spermacoceae</taxon>
        <taxon>Hedyotis-Oldenlandia complex</taxon>
        <taxon>Oldenlandia</taxon>
    </lineage>
</organism>
<comment type="similarity">
    <text evidence="1">Belongs to the senescence regulator S40 family.</text>
</comment>
<feature type="region of interest" description="Disordered" evidence="2">
    <location>
        <begin position="122"/>
        <end position="152"/>
    </location>
</feature>
<protein>
    <submittedName>
        <fullName evidence="3">OLC1v1034573C2</fullName>
    </submittedName>
</protein>
<sequence>MMAAASGRNSFFFFGKGGGGGDKRVNPVISSPDEAELELEESDVWNSGDGSVFSDHQMQAGRRSSVANNGSSRGLKKPNKKPISGGISANFAGGQRGPANNMVATSLPVNIPDWSRILGEEYREHKRESEDDVDDDDDEDQEDDYGRLPPHEYLARIRGSSFSVHEGVGRTLKGRDLSRVRNAVWKQTGFED</sequence>